<keyword evidence="3" id="KW-1185">Reference proteome</keyword>
<sequence length="896" mass="100008">MSLTLYSAGYTGSRLCRSGSSSFAQVNFDPSQILFFTSGWKFNLFYTRQQQWYACGDNECEQIGASSNELQTISLVPELTIKPAWAACGDKMTAIVSTDGQLFVSGASYGNFKRPVPIDRPIRFVACGMELVVAIPEGPGIYYSGGGNSNFKYVAETVKFIDCAAGQYHYLAISETGVAYSWGRRKACGQGRKFSDFTPSPIPFDENIKFKRCFAYNISSFLIDENDNIWSCGANNYGQIGLGRPNKTNVFKMITKFWQKSPVVHIACGDSMAYFLTEDGHLYACGESDNSRLLMNDGDNHKEPVLCDRTKDLNVVFMSAGCSHIIVLTGPKPRDFLTHPMVLMHNRSLFAHVPYFVPLLPQAPNTKPTNIDISLAGLSVNGFKKGDIIAPIGNNNPSSQVKILGLSQDASLIVQTENSSYTFIKENPVLIHKHYHIVKRPADQNNEIHKDADIENGIALKTIEGRSQLSYDIDTSDESLLLFGFRSGEKVSHECFGQGTIIGSFGSKLFIAWDHDDGKVSTTLSSNFLNLHSLLTIIEPKDRKVIRVKLSNPTNLKVNTNSLPPVNPDMSFKRTSSTFTLASLNYVNIETEPCNLIQKYNLRCGDLIRRGEKIGIVMGQLGYLCAVRSILSENDVYFVNPTSVSLLRTYRTEEVIVSHKSFNRKIVDVAVNCSKEDKFIPYDRILTKKGFATVIGRSVDPNNQGYWLLTDTAYKLNAGLVICKNMSDVIIVRRIGSPSIPSDKVIENSVDDFKASKFLPGDVVSYDHKYYVILGRNKDKQFVLRNKDGEVSIKEDEALSNGMNVIFRADIPCQRLFHSRHNFELFFEVDSIKFKGFRVFPGDRIQTSTGIATVVGYKANDIWIKYDDSIGAGTIPQQMIFDPNLFKVVQTINDHM</sequence>
<dbReference type="InterPro" id="IPR000408">
    <property type="entry name" value="Reg_chr_condens"/>
</dbReference>
<protein>
    <submittedName>
        <fullName evidence="2">Uncharacterized protein</fullName>
    </submittedName>
</protein>
<gene>
    <name evidence="2" type="ORF">M9Y10_028152</name>
</gene>
<name>A0ABR2KIN5_9EUKA</name>
<dbReference type="PANTHER" id="PTHR45982:SF1">
    <property type="entry name" value="REGULATOR OF CHROMOSOME CONDENSATION"/>
    <property type="match status" value="1"/>
</dbReference>
<dbReference type="InterPro" id="IPR051553">
    <property type="entry name" value="Ran_GTPase-activating"/>
</dbReference>
<accession>A0ABR2KIN5</accession>
<dbReference type="EMBL" id="JAPFFF010000004">
    <property type="protein sequence ID" value="KAK8890951.1"/>
    <property type="molecule type" value="Genomic_DNA"/>
</dbReference>
<dbReference type="SUPFAM" id="SSF50985">
    <property type="entry name" value="RCC1/BLIP-II"/>
    <property type="match status" value="1"/>
</dbReference>
<dbReference type="PANTHER" id="PTHR45982">
    <property type="entry name" value="REGULATOR OF CHROMOSOME CONDENSATION"/>
    <property type="match status" value="1"/>
</dbReference>
<feature type="repeat" description="RCC1" evidence="1">
    <location>
        <begin position="227"/>
        <end position="279"/>
    </location>
</feature>
<evidence type="ECO:0000256" key="1">
    <source>
        <dbReference type="PROSITE-ProRule" id="PRU00235"/>
    </source>
</evidence>
<dbReference type="Gene3D" id="2.130.10.30">
    <property type="entry name" value="Regulator of chromosome condensation 1/beta-lactamase-inhibitor protein II"/>
    <property type="match status" value="2"/>
</dbReference>
<feature type="repeat" description="RCC1" evidence="1">
    <location>
        <begin position="280"/>
        <end position="331"/>
    </location>
</feature>
<dbReference type="Pfam" id="PF13540">
    <property type="entry name" value="RCC1_2"/>
    <property type="match status" value="1"/>
</dbReference>
<dbReference type="InterPro" id="IPR009091">
    <property type="entry name" value="RCC1/BLIP-II"/>
</dbReference>
<comment type="caution">
    <text evidence="2">The sequence shown here is derived from an EMBL/GenBank/DDBJ whole genome shotgun (WGS) entry which is preliminary data.</text>
</comment>
<organism evidence="2 3">
    <name type="scientific">Tritrichomonas musculus</name>
    <dbReference type="NCBI Taxonomy" id="1915356"/>
    <lineage>
        <taxon>Eukaryota</taxon>
        <taxon>Metamonada</taxon>
        <taxon>Parabasalia</taxon>
        <taxon>Tritrichomonadida</taxon>
        <taxon>Tritrichomonadidae</taxon>
        <taxon>Tritrichomonas</taxon>
    </lineage>
</organism>
<evidence type="ECO:0000313" key="2">
    <source>
        <dbReference type="EMBL" id="KAK8890951.1"/>
    </source>
</evidence>
<dbReference type="PROSITE" id="PS50012">
    <property type="entry name" value="RCC1_3"/>
    <property type="match status" value="2"/>
</dbReference>
<proteinExistence type="predicted"/>
<reference evidence="2 3" key="1">
    <citation type="submission" date="2024-04" db="EMBL/GenBank/DDBJ databases">
        <title>Tritrichomonas musculus Genome.</title>
        <authorList>
            <person name="Alves-Ferreira E."/>
            <person name="Grigg M."/>
            <person name="Lorenzi H."/>
            <person name="Galac M."/>
        </authorList>
    </citation>
    <scope>NUCLEOTIDE SEQUENCE [LARGE SCALE GENOMIC DNA]</scope>
    <source>
        <strain evidence="2 3">EAF2021</strain>
    </source>
</reference>
<evidence type="ECO:0000313" key="3">
    <source>
        <dbReference type="Proteomes" id="UP001470230"/>
    </source>
</evidence>
<dbReference type="Proteomes" id="UP001470230">
    <property type="component" value="Unassembled WGS sequence"/>
</dbReference>